<dbReference type="Pfam" id="PF01471">
    <property type="entry name" value="PG_binding_1"/>
    <property type="match status" value="2"/>
</dbReference>
<feature type="compositionally biased region" description="Pro residues" evidence="1">
    <location>
        <begin position="235"/>
        <end position="248"/>
    </location>
</feature>
<dbReference type="STRING" id="937777.Deipe_0099"/>
<dbReference type="RefSeq" id="WP_015234018.1">
    <property type="nucleotide sequence ID" value="NC_019793.1"/>
</dbReference>
<organism evidence="3 4">
    <name type="scientific">Deinococcus peraridilitoris (strain DSM 19664 / LMG 22246 / CIP 109416 / KR-200)</name>
    <dbReference type="NCBI Taxonomy" id="937777"/>
    <lineage>
        <taxon>Bacteria</taxon>
        <taxon>Thermotogati</taxon>
        <taxon>Deinococcota</taxon>
        <taxon>Deinococci</taxon>
        <taxon>Deinococcales</taxon>
        <taxon>Deinococcaceae</taxon>
        <taxon>Deinococcus</taxon>
    </lineage>
</organism>
<dbReference type="AlphaFoldDB" id="K9ZXS4"/>
<dbReference type="EMBL" id="CP003382">
    <property type="protein sequence ID" value="AFZ65707.1"/>
    <property type="molecule type" value="Genomic_DNA"/>
</dbReference>
<feature type="compositionally biased region" description="Pro residues" evidence="1">
    <location>
        <begin position="266"/>
        <end position="277"/>
    </location>
</feature>
<gene>
    <name evidence="3" type="ordered locus">Deipe_0099</name>
</gene>
<feature type="domain" description="Peptidoglycan binding-like" evidence="2">
    <location>
        <begin position="439"/>
        <end position="496"/>
    </location>
</feature>
<dbReference type="InterPro" id="IPR036365">
    <property type="entry name" value="PGBD-like_sf"/>
</dbReference>
<feature type="domain" description="Peptidoglycan binding-like" evidence="2">
    <location>
        <begin position="322"/>
        <end position="380"/>
    </location>
</feature>
<evidence type="ECO:0000313" key="3">
    <source>
        <dbReference type="EMBL" id="AFZ65707.1"/>
    </source>
</evidence>
<dbReference type="InterPro" id="IPR002477">
    <property type="entry name" value="Peptidoglycan-bd-like"/>
</dbReference>
<dbReference type="InterPro" id="IPR036366">
    <property type="entry name" value="PGBDSf"/>
</dbReference>
<feature type="compositionally biased region" description="Low complexity" evidence="1">
    <location>
        <begin position="392"/>
        <end position="407"/>
    </location>
</feature>
<accession>K9ZXS4</accession>
<dbReference type="PRINTS" id="PR01217">
    <property type="entry name" value="PRICHEXTENSN"/>
</dbReference>
<evidence type="ECO:0000313" key="4">
    <source>
        <dbReference type="Proteomes" id="UP000010467"/>
    </source>
</evidence>
<reference evidence="4" key="1">
    <citation type="submission" date="2012-03" db="EMBL/GenBank/DDBJ databases">
        <title>Complete sequence of chromosome of Deinococcus peraridilitoris DSM 19664.</title>
        <authorList>
            <person name="Lucas S."/>
            <person name="Copeland A."/>
            <person name="Lapidus A."/>
            <person name="Glavina del Rio T."/>
            <person name="Dalin E."/>
            <person name="Tice H."/>
            <person name="Bruce D."/>
            <person name="Goodwin L."/>
            <person name="Pitluck S."/>
            <person name="Peters L."/>
            <person name="Mikhailova N."/>
            <person name="Lu M."/>
            <person name="Kyrpides N."/>
            <person name="Mavromatis K."/>
            <person name="Ivanova N."/>
            <person name="Brettin T."/>
            <person name="Detter J.C."/>
            <person name="Han C."/>
            <person name="Larimer F."/>
            <person name="Land M."/>
            <person name="Hauser L."/>
            <person name="Markowitz V."/>
            <person name="Cheng J.-F."/>
            <person name="Hugenholtz P."/>
            <person name="Woyke T."/>
            <person name="Wu D."/>
            <person name="Pukall R."/>
            <person name="Steenblock K."/>
            <person name="Brambilla E."/>
            <person name="Klenk H.-P."/>
            <person name="Eisen J.A."/>
        </authorList>
    </citation>
    <scope>NUCLEOTIDE SEQUENCE [LARGE SCALE GENOMIC DNA]</scope>
    <source>
        <strain evidence="4">DSM 19664 / LMG 22246 / CIP 109416 / KR-200</strain>
    </source>
</reference>
<dbReference type="KEGG" id="dpd:Deipe_0099"/>
<feature type="compositionally biased region" description="Polar residues" evidence="1">
    <location>
        <begin position="282"/>
        <end position="294"/>
    </location>
</feature>
<evidence type="ECO:0000256" key="1">
    <source>
        <dbReference type="SAM" id="MobiDB-lite"/>
    </source>
</evidence>
<protein>
    <submittedName>
        <fullName evidence="3">Putative peptidoglycan-binding domain-containing protein</fullName>
    </submittedName>
</protein>
<keyword evidence="4" id="KW-1185">Reference proteome</keyword>
<dbReference type="Gene3D" id="1.10.101.10">
    <property type="entry name" value="PGBD-like superfamily/PGBD"/>
    <property type="match status" value="2"/>
</dbReference>
<sequence length="513" mass="54346">MAVLRWSPAAFTGARTGIILAALVLPRFTADTPEQVIDQAASVVARATGGVVTPCPSTTPAVSGEPQLLAARSGRQRMVCVRSPGAPYEVVEQLDTSLRNRWSTSWRAEQYRDVPVNAFRHQGQLLGVSAERAAAGTLLRLQGAGTLTAEVGWHEQNRPPNRETGELPVIPPLATRDAAPVAATTPAPEPTPPRTTPDSPKPATTQAPRPTPEPALPPRSTDTAPPTTPRSPVQAPAPPVETPPPAKPSPRNAAVASPQDSEAETPLPPPEALPAPPATLRSAPQESASGNLAQPDTLRPPADRPSEDTFTRALSLSEPRLTGEDVRRVQNRLMDVAGMARGPGGDGWYGPTTERTVRAFQEANGLSATGTVDRATWERLFSEQAQTFAVRAAETPPAPQTNAQPPETKTESPAPPAETTGGPDNFVRELSLGEPRMHGEDVRRVQNRLVDVAGMPRGSGGDGWYGPRTQATVRAFQQANGLPVTGVVDQATWKRLFSGTARAFAQADVEAQQ</sequence>
<dbReference type="eggNOG" id="COG3409">
    <property type="taxonomic scope" value="Bacteria"/>
</dbReference>
<dbReference type="OrthoDB" id="1859318at2"/>
<dbReference type="HOGENOM" id="CLU_040627_0_0_0"/>
<feature type="compositionally biased region" description="Basic and acidic residues" evidence="1">
    <location>
        <begin position="301"/>
        <end position="310"/>
    </location>
</feature>
<dbReference type="PATRIC" id="fig|937777.3.peg.104"/>
<dbReference type="SUPFAM" id="SSF47090">
    <property type="entry name" value="PGBD-like"/>
    <property type="match status" value="2"/>
</dbReference>
<proteinExistence type="predicted"/>
<name>K9ZXS4_DEIPD</name>
<evidence type="ECO:0000259" key="2">
    <source>
        <dbReference type="Pfam" id="PF01471"/>
    </source>
</evidence>
<feature type="region of interest" description="Disordered" evidence="1">
    <location>
        <begin position="391"/>
        <end position="425"/>
    </location>
</feature>
<feature type="region of interest" description="Disordered" evidence="1">
    <location>
        <begin position="179"/>
        <end position="327"/>
    </location>
</feature>
<dbReference type="Proteomes" id="UP000010467">
    <property type="component" value="Chromosome"/>
</dbReference>